<sequence length="120" mass="12943">MNKQILAFVQAKEDGAISPELIDVFCEKGVFEHEDTRRILEASKKAGLEINFHGDEIHPMHRLVTVLARSLMAGAGIDPPCLLQVVYEDAARTTLSLDGCYTAGSDAEAAMAVFARGGLP</sequence>
<protein>
    <submittedName>
        <fullName evidence="3">Uncharacterized protein</fullName>
    </submittedName>
</protein>
<dbReference type="PANTHER" id="PTHR42752">
    <property type="entry name" value="IMIDAZOLONEPROPIONASE"/>
    <property type="match status" value="1"/>
</dbReference>
<dbReference type="GO" id="GO:0050480">
    <property type="term" value="F:imidazolonepropionase activity"/>
    <property type="evidence" value="ECO:0007669"/>
    <property type="project" value="TreeGrafter"/>
</dbReference>
<organism evidence="3 4">
    <name type="scientific">Phytophthora rubi</name>
    <dbReference type="NCBI Taxonomy" id="129364"/>
    <lineage>
        <taxon>Eukaryota</taxon>
        <taxon>Sar</taxon>
        <taxon>Stramenopiles</taxon>
        <taxon>Oomycota</taxon>
        <taxon>Peronosporomycetes</taxon>
        <taxon>Peronosporales</taxon>
        <taxon>Peronosporaceae</taxon>
        <taxon>Phytophthora</taxon>
    </lineage>
</organism>
<dbReference type="Proteomes" id="UP000429607">
    <property type="component" value="Unassembled WGS sequence"/>
</dbReference>
<dbReference type="Gene3D" id="3.20.20.140">
    <property type="entry name" value="Metal-dependent hydrolases"/>
    <property type="match status" value="1"/>
</dbReference>
<evidence type="ECO:0000313" key="4">
    <source>
        <dbReference type="Proteomes" id="UP000429607"/>
    </source>
</evidence>
<dbReference type="EMBL" id="QXFV01000981">
    <property type="protein sequence ID" value="KAE9019073.1"/>
    <property type="molecule type" value="Genomic_DNA"/>
</dbReference>
<accession>A0A6A3LTB9</accession>
<dbReference type="PANTHER" id="PTHR42752:SF1">
    <property type="entry name" value="IMIDAZOLONEPROPIONASE-RELATED"/>
    <property type="match status" value="1"/>
</dbReference>
<dbReference type="InterPro" id="IPR032466">
    <property type="entry name" value="Metal_Hydrolase"/>
</dbReference>
<keyword evidence="1" id="KW-0479">Metal-binding</keyword>
<reference evidence="3 4" key="1">
    <citation type="submission" date="2018-09" db="EMBL/GenBank/DDBJ databases">
        <title>Genomic investigation of the strawberry pathogen Phytophthora fragariae indicates pathogenicity is determined by transcriptional variation in three key races.</title>
        <authorList>
            <person name="Adams T.M."/>
            <person name="Armitage A.D."/>
            <person name="Sobczyk M.K."/>
            <person name="Bates H.J."/>
            <person name="Dunwell J.M."/>
            <person name="Nellist C.F."/>
            <person name="Harrison R.J."/>
        </authorList>
    </citation>
    <scope>NUCLEOTIDE SEQUENCE [LARGE SCALE GENOMIC DNA]</scope>
    <source>
        <strain evidence="3 4">SCRP249</strain>
    </source>
</reference>
<dbReference type="SUPFAM" id="SSF51556">
    <property type="entry name" value="Metallo-dependent hydrolases"/>
    <property type="match status" value="1"/>
</dbReference>
<comment type="caution">
    <text evidence="3">The sequence shown here is derived from an EMBL/GenBank/DDBJ whole genome shotgun (WGS) entry which is preliminary data.</text>
</comment>
<keyword evidence="2" id="KW-0378">Hydrolase</keyword>
<evidence type="ECO:0000256" key="2">
    <source>
        <dbReference type="ARBA" id="ARBA00022801"/>
    </source>
</evidence>
<dbReference type="GO" id="GO:0019556">
    <property type="term" value="P:L-histidine catabolic process to glutamate and formamide"/>
    <property type="evidence" value="ECO:0007669"/>
    <property type="project" value="InterPro"/>
</dbReference>
<evidence type="ECO:0000256" key="1">
    <source>
        <dbReference type="ARBA" id="ARBA00022723"/>
    </source>
</evidence>
<dbReference type="GO" id="GO:0005737">
    <property type="term" value="C:cytoplasm"/>
    <property type="evidence" value="ECO:0007669"/>
    <property type="project" value="InterPro"/>
</dbReference>
<dbReference type="GO" id="GO:0046872">
    <property type="term" value="F:metal ion binding"/>
    <property type="evidence" value="ECO:0007669"/>
    <property type="project" value="UniProtKB-KW"/>
</dbReference>
<evidence type="ECO:0000313" key="3">
    <source>
        <dbReference type="EMBL" id="KAE9019073.1"/>
    </source>
</evidence>
<name>A0A6A3LTB9_9STRA</name>
<dbReference type="InterPro" id="IPR005920">
    <property type="entry name" value="HutI"/>
</dbReference>
<proteinExistence type="predicted"/>
<gene>
    <name evidence="3" type="ORF">PR001_g13975</name>
</gene>
<dbReference type="AlphaFoldDB" id="A0A6A3LTB9"/>